<dbReference type="Proteomes" id="UP001148838">
    <property type="component" value="Unassembled WGS sequence"/>
</dbReference>
<dbReference type="EMBL" id="JAJSOF020000021">
    <property type="protein sequence ID" value="KAJ4436537.1"/>
    <property type="molecule type" value="Genomic_DNA"/>
</dbReference>
<evidence type="ECO:0000313" key="3">
    <source>
        <dbReference type="Proteomes" id="UP001148838"/>
    </source>
</evidence>
<name>A0ABQ8SSA1_PERAM</name>
<feature type="compositionally biased region" description="Basic and acidic residues" evidence="1">
    <location>
        <begin position="543"/>
        <end position="577"/>
    </location>
</feature>
<evidence type="ECO:0000313" key="2">
    <source>
        <dbReference type="EMBL" id="KAJ4436537.1"/>
    </source>
</evidence>
<feature type="compositionally biased region" description="Basic and acidic residues" evidence="1">
    <location>
        <begin position="454"/>
        <end position="466"/>
    </location>
</feature>
<comment type="caution">
    <text evidence="2">The sequence shown here is derived from an EMBL/GenBank/DDBJ whole genome shotgun (WGS) entry which is preliminary data.</text>
</comment>
<sequence>MAGLFEGGNEPPSSLKAISLGLKPDGLWRVLGITSFQLFDLITWLGFSEVFPNQKANAGNSALSYDEGWIETDGIQSGIGTGIRCGLVDKATTRRNEYSEETEEYTEDIVGNEGSKEIEELMYSGYIIALEYSGEAGQKYSGQPEGTNIQKKQKNILKPQATRRNEYSEETEEYTEDIVGNEGSKEIEELMYSGYIIALEYSGEAGQKYSGQPEGTNIQKKQKNILKPQIHNSIEYLEEMGQEYSGQPKGTNIKEKQKQKNVLTVGKECQKGTGERIYSEYINSGTSRRNEYYEVTEAEEYPQDSMKRMFKRNRSTQQLSLINLNILQYVKMADQVNVHIDNQSNNIIEYDTVTIGEVNTGSLKRKRGVSKQATLKRNRYSDPNGIGKRVESYLHAAYLVAHPLAPTARGRVAVSQLIGGAPVTSSGAGAPIGPGRPTEARATDRPAAIRCRGNIRDKRKDKGQYKRKDKRQYKRKDKGQNKRQEERQGRYKRQEERQGRYKRQEERQGRYKRQEERKETIQDTRDKGQDKRKDKRQYKRKDKGQNKRQEERQGRYKRQEERKETIQDTRDKGQDKRKDKRQYKRKDKRQYKRKDKEQYKRQERENTRGQTRNNIRGKKEKIQEEIQETRGKTRDNIRDKRKDNGRYKRQEERQGTI</sequence>
<organism evidence="2 3">
    <name type="scientific">Periplaneta americana</name>
    <name type="common">American cockroach</name>
    <name type="synonym">Blatta americana</name>
    <dbReference type="NCBI Taxonomy" id="6978"/>
    <lineage>
        <taxon>Eukaryota</taxon>
        <taxon>Metazoa</taxon>
        <taxon>Ecdysozoa</taxon>
        <taxon>Arthropoda</taxon>
        <taxon>Hexapoda</taxon>
        <taxon>Insecta</taxon>
        <taxon>Pterygota</taxon>
        <taxon>Neoptera</taxon>
        <taxon>Polyneoptera</taxon>
        <taxon>Dictyoptera</taxon>
        <taxon>Blattodea</taxon>
        <taxon>Blattoidea</taxon>
        <taxon>Blattidae</taxon>
        <taxon>Blattinae</taxon>
        <taxon>Periplaneta</taxon>
    </lineage>
</organism>
<feature type="compositionally biased region" description="Basic and acidic residues" evidence="1">
    <location>
        <begin position="478"/>
        <end position="532"/>
    </location>
</feature>
<feature type="compositionally biased region" description="Basic residues" evidence="1">
    <location>
        <begin position="578"/>
        <end position="593"/>
    </location>
</feature>
<gene>
    <name evidence="2" type="ORF">ANN_16568</name>
</gene>
<feature type="compositionally biased region" description="Basic and acidic residues" evidence="1">
    <location>
        <begin position="620"/>
        <end position="657"/>
    </location>
</feature>
<protein>
    <submittedName>
        <fullName evidence="2">Uncharacterized protein</fullName>
    </submittedName>
</protein>
<feature type="compositionally biased region" description="Basic residues" evidence="1">
    <location>
        <begin position="467"/>
        <end position="477"/>
    </location>
</feature>
<evidence type="ECO:0000256" key="1">
    <source>
        <dbReference type="SAM" id="MobiDB-lite"/>
    </source>
</evidence>
<feature type="compositionally biased region" description="Basic residues" evidence="1">
    <location>
        <begin position="533"/>
        <end position="542"/>
    </location>
</feature>
<feature type="region of interest" description="Disordered" evidence="1">
    <location>
        <begin position="421"/>
        <end position="657"/>
    </location>
</feature>
<accession>A0ABQ8SSA1</accession>
<proteinExistence type="predicted"/>
<feature type="compositionally biased region" description="Basic and acidic residues" evidence="1">
    <location>
        <begin position="594"/>
        <end position="607"/>
    </location>
</feature>
<keyword evidence="3" id="KW-1185">Reference proteome</keyword>
<reference evidence="2 3" key="1">
    <citation type="journal article" date="2022" name="Allergy">
        <title>Genome assembly and annotation of Periplaneta americana reveal a comprehensive cockroach allergen profile.</title>
        <authorList>
            <person name="Wang L."/>
            <person name="Xiong Q."/>
            <person name="Saelim N."/>
            <person name="Wang L."/>
            <person name="Nong W."/>
            <person name="Wan A.T."/>
            <person name="Shi M."/>
            <person name="Liu X."/>
            <person name="Cao Q."/>
            <person name="Hui J.H.L."/>
            <person name="Sookrung N."/>
            <person name="Leung T.F."/>
            <person name="Tungtrongchitr A."/>
            <person name="Tsui S.K.W."/>
        </authorList>
    </citation>
    <scope>NUCLEOTIDE SEQUENCE [LARGE SCALE GENOMIC DNA]</scope>
    <source>
        <strain evidence="2">PWHHKU_190912</strain>
    </source>
</reference>